<feature type="compositionally biased region" description="Polar residues" evidence="7">
    <location>
        <begin position="117"/>
        <end position="127"/>
    </location>
</feature>
<dbReference type="Proteomes" id="UP001630127">
    <property type="component" value="Unassembled WGS sequence"/>
</dbReference>
<evidence type="ECO:0000256" key="5">
    <source>
        <dbReference type="ARBA" id="ARBA00023242"/>
    </source>
</evidence>
<evidence type="ECO:0000313" key="9">
    <source>
        <dbReference type="Proteomes" id="UP001630127"/>
    </source>
</evidence>
<keyword evidence="4" id="KW-0932">Cytokinin signaling pathway</keyword>
<evidence type="ECO:0000256" key="4">
    <source>
        <dbReference type="ARBA" id="ARBA00022864"/>
    </source>
</evidence>
<protein>
    <submittedName>
        <fullName evidence="8">Uncharacterized protein</fullName>
    </submittedName>
</protein>
<keyword evidence="3" id="KW-0203">Cytokinin biosynthesis</keyword>
<feature type="compositionally biased region" description="Polar residues" evidence="7">
    <location>
        <begin position="78"/>
        <end position="90"/>
    </location>
</feature>
<dbReference type="AlphaFoldDB" id="A0ABD2Z4H9"/>
<reference evidence="8 9" key="1">
    <citation type="submission" date="2024-11" db="EMBL/GenBank/DDBJ databases">
        <title>A near-complete genome assembly of Cinchona calisaya.</title>
        <authorList>
            <person name="Lian D.C."/>
            <person name="Zhao X.W."/>
            <person name="Wei L."/>
        </authorList>
    </citation>
    <scope>NUCLEOTIDE SEQUENCE [LARGE SCALE GENOMIC DNA]</scope>
    <source>
        <tissue evidence="8">Nenye</tissue>
    </source>
</reference>
<evidence type="ECO:0000256" key="1">
    <source>
        <dbReference type="ARBA" id="ARBA00004496"/>
    </source>
</evidence>
<dbReference type="GO" id="GO:0009691">
    <property type="term" value="P:cytokinin biosynthetic process"/>
    <property type="evidence" value="ECO:0007669"/>
    <property type="project" value="UniProtKB-KW"/>
</dbReference>
<gene>
    <name evidence="8" type="ORF">ACH5RR_027087</name>
</gene>
<evidence type="ECO:0000256" key="2">
    <source>
        <dbReference type="ARBA" id="ARBA00022490"/>
    </source>
</evidence>
<comment type="caution">
    <text evidence="8">The sequence shown here is derived from an EMBL/GenBank/DDBJ whole genome shotgun (WGS) entry which is preliminary data.</text>
</comment>
<sequence length="176" mass="19831">MNTSTSEYSEGCESGWTMYLDQLSSSANQCNRSNMPLDIHCRSKGVYVNEDDDEGEDSSMISDASSGPPHFHQDEYSSEATRYNSTISASEQKRGKHRKKVKEQHKKNQQNFHLDDTASSPLQCFSKNNAVPDNDKYLMENSSAGFSQGFSATQSKEKTVLRKHFGFLKPSHDRKS</sequence>
<keyword evidence="9" id="KW-1185">Reference proteome</keyword>
<evidence type="ECO:0000256" key="7">
    <source>
        <dbReference type="SAM" id="MobiDB-lite"/>
    </source>
</evidence>
<dbReference type="PANTHER" id="PTHR33347">
    <property type="entry name" value="OSJNBA0091C07.3 PROTEIN"/>
    <property type="match status" value="1"/>
</dbReference>
<dbReference type="GO" id="GO:0009736">
    <property type="term" value="P:cytokinin-activated signaling pathway"/>
    <property type="evidence" value="ECO:0007669"/>
    <property type="project" value="UniProtKB-KW"/>
</dbReference>
<evidence type="ECO:0000256" key="3">
    <source>
        <dbReference type="ARBA" id="ARBA00022712"/>
    </source>
</evidence>
<dbReference type="PANTHER" id="PTHR33347:SF34">
    <property type="entry name" value="PROTEIN SOB FIVE-LIKE 6"/>
    <property type="match status" value="1"/>
</dbReference>
<evidence type="ECO:0000313" key="8">
    <source>
        <dbReference type="EMBL" id="KAL3514370.1"/>
    </source>
</evidence>
<feature type="region of interest" description="Disordered" evidence="7">
    <location>
        <begin position="48"/>
        <end position="127"/>
    </location>
</feature>
<evidence type="ECO:0000256" key="6">
    <source>
        <dbReference type="ARBA" id="ARBA00024199"/>
    </source>
</evidence>
<keyword evidence="5" id="KW-0539">Nucleus</keyword>
<dbReference type="InterPro" id="IPR044670">
    <property type="entry name" value="SOFL"/>
</dbReference>
<comment type="subcellular location">
    <subcellularLocation>
        <location evidence="1">Cytoplasm</location>
    </subcellularLocation>
</comment>
<dbReference type="EMBL" id="JBJUIK010000011">
    <property type="protein sequence ID" value="KAL3514370.1"/>
    <property type="molecule type" value="Genomic_DNA"/>
</dbReference>
<organism evidence="8 9">
    <name type="scientific">Cinchona calisaya</name>
    <dbReference type="NCBI Taxonomy" id="153742"/>
    <lineage>
        <taxon>Eukaryota</taxon>
        <taxon>Viridiplantae</taxon>
        <taxon>Streptophyta</taxon>
        <taxon>Embryophyta</taxon>
        <taxon>Tracheophyta</taxon>
        <taxon>Spermatophyta</taxon>
        <taxon>Magnoliopsida</taxon>
        <taxon>eudicotyledons</taxon>
        <taxon>Gunneridae</taxon>
        <taxon>Pentapetalae</taxon>
        <taxon>asterids</taxon>
        <taxon>lamiids</taxon>
        <taxon>Gentianales</taxon>
        <taxon>Rubiaceae</taxon>
        <taxon>Cinchonoideae</taxon>
        <taxon>Cinchoneae</taxon>
        <taxon>Cinchona</taxon>
    </lineage>
</organism>
<dbReference type="GO" id="GO:0005737">
    <property type="term" value="C:cytoplasm"/>
    <property type="evidence" value="ECO:0007669"/>
    <property type="project" value="UniProtKB-SubCell"/>
</dbReference>
<comment type="similarity">
    <text evidence="6">Belongs to the SOFL plant protein family.</text>
</comment>
<feature type="compositionally biased region" description="Basic residues" evidence="7">
    <location>
        <begin position="94"/>
        <end position="108"/>
    </location>
</feature>
<keyword evidence="2" id="KW-0963">Cytoplasm</keyword>
<accession>A0ABD2Z4H9</accession>
<proteinExistence type="inferred from homology"/>
<name>A0ABD2Z4H9_9GENT</name>